<protein>
    <submittedName>
        <fullName evidence="2">Uncharacterized protein</fullName>
    </submittedName>
</protein>
<evidence type="ECO:0000256" key="1">
    <source>
        <dbReference type="SAM" id="Phobius"/>
    </source>
</evidence>
<reference evidence="2 3" key="1">
    <citation type="submission" date="2013-08" db="EMBL/GenBank/DDBJ databases">
        <authorList>
            <person name="Weinstock G."/>
            <person name="Sodergren E."/>
            <person name="Wylie T."/>
            <person name="Fulton L."/>
            <person name="Fulton R."/>
            <person name="Fronick C."/>
            <person name="O'Laughlin M."/>
            <person name="Godfrey J."/>
            <person name="Miner T."/>
            <person name="Herter B."/>
            <person name="Appelbaum E."/>
            <person name="Cordes M."/>
            <person name="Lek S."/>
            <person name="Wollam A."/>
            <person name="Pepin K.H."/>
            <person name="Palsikar V.B."/>
            <person name="Mitreva M."/>
            <person name="Wilson R.K."/>
        </authorList>
    </citation>
    <scope>NUCLEOTIDE SEQUENCE [LARGE SCALE GENOMIC DNA]</scope>
    <source>
        <strain evidence="2 3">ATCC BAA-474</strain>
    </source>
</reference>
<keyword evidence="1" id="KW-0472">Membrane</keyword>
<keyword evidence="3" id="KW-1185">Reference proteome</keyword>
<dbReference type="STRING" id="1319815.HMPREF0202_00601"/>
<keyword evidence="1" id="KW-0812">Transmembrane</keyword>
<name>U7VD99_9FUSO</name>
<proteinExistence type="predicted"/>
<dbReference type="RefSeq" id="WP_023050148.1">
    <property type="nucleotide sequence ID" value="NZ_CP173065.2"/>
</dbReference>
<sequence>MYIDKNKGFSIVEILSTLVVITIIFQILFYYLKYINIERKIEMNRFRFNKNMKLILESINTSIYESLEYKIYNLERISVYIDYSKPSLKNGNTLIVEKYIPGEESYSDIEIYYSEDSTITSFSGKYKRKNMINVELESRENVIKNIKVNFSLENYGVSMEGYYLNEKFKKEFKK</sequence>
<comment type="caution">
    <text evidence="2">The sequence shown here is derived from an EMBL/GenBank/DDBJ whole genome shotgun (WGS) entry which is preliminary data.</text>
</comment>
<evidence type="ECO:0000313" key="3">
    <source>
        <dbReference type="Proteomes" id="UP000017081"/>
    </source>
</evidence>
<dbReference type="EMBL" id="AXZF01000020">
    <property type="protein sequence ID" value="ERT69486.1"/>
    <property type="molecule type" value="Genomic_DNA"/>
</dbReference>
<organism evidence="2 3">
    <name type="scientific">Cetobacterium somerae ATCC BAA-474</name>
    <dbReference type="NCBI Taxonomy" id="1319815"/>
    <lineage>
        <taxon>Bacteria</taxon>
        <taxon>Fusobacteriati</taxon>
        <taxon>Fusobacteriota</taxon>
        <taxon>Fusobacteriia</taxon>
        <taxon>Fusobacteriales</taxon>
        <taxon>Fusobacteriaceae</taxon>
        <taxon>Cetobacterium</taxon>
    </lineage>
</organism>
<feature type="transmembrane region" description="Helical" evidence="1">
    <location>
        <begin position="12"/>
        <end position="32"/>
    </location>
</feature>
<accession>U7VD99</accession>
<dbReference type="Proteomes" id="UP000017081">
    <property type="component" value="Unassembled WGS sequence"/>
</dbReference>
<dbReference type="AlphaFoldDB" id="U7VD99"/>
<keyword evidence="1" id="KW-1133">Transmembrane helix</keyword>
<gene>
    <name evidence="2" type="ORF">HMPREF0202_00601</name>
</gene>
<evidence type="ECO:0000313" key="2">
    <source>
        <dbReference type="EMBL" id="ERT69486.1"/>
    </source>
</evidence>
<dbReference type="HOGENOM" id="CLU_1537332_0_0_0"/>